<comment type="subcellular location">
    <subcellularLocation>
        <location evidence="1 7">Cytoplasm</location>
    </subcellularLocation>
</comment>
<dbReference type="Pfam" id="PF08207">
    <property type="entry name" value="EFP_N"/>
    <property type="match status" value="1"/>
</dbReference>
<dbReference type="NCBIfam" id="TIGR00038">
    <property type="entry name" value="efp"/>
    <property type="match status" value="1"/>
</dbReference>
<dbReference type="InterPro" id="IPR011768">
    <property type="entry name" value="Transl_elongation_fac_P"/>
</dbReference>
<feature type="domain" description="Translation elongation factor P/YeiP central" evidence="11">
    <location>
        <begin position="68"/>
        <end position="122"/>
    </location>
</feature>
<dbReference type="SMART" id="SM01185">
    <property type="entry name" value="EFP"/>
    <property type="match status" value="1"/>
</dbReference>
<dbReference type="STRING" id="1379270.GEMMAAP_11000"/>
<dbReference type="UniPathway" id="UPA00345"/>
<protein>
    <recommendedName>
        <fullName evidence="7 8">Elongation factor P</fullName>
        <shortName evidence="7">EF-P</shortName>
    </recommendedName>
</protein>
<dbReference type="eggNOG" id="COG0231">
    <property type="taxonomic scope" value="Bacteria"/>
</dbReference>
<organism evidence="12 13">
    <name type="scientific">Gemmatimonas phototrophica</name>
    <dbReference type="NCBI Taxonomy" id="1379270"/>
    <lineage>
        <taxon>Bacteria</taxon>
        <taxon>Pseudomonadati</taxon>
        <taxon>Gemmatimonadota</taxon>
        <taxon>Gemmatimonadia</taxon>
        <taxon>Gemmatimonadales</taxon>
        <taxon>Gemmatimonadaceae</taxon>
        <taxon>Gemmatimonas</taxon>
    </lineage>
</organism>
<dbReference type="OrthoDB" id="9801844at2"/>
<evidence type="ECO:0000259" key="10">
    <source>
        <dbReference type="SMART" id="SM00841"/>
    </source>
</evidence>
<dbReference type="Pfam" id="PF01132">
    <property type="entry name" value="EFP"/>
    <property type="match status" value="1"/>
</dbReference>
<dbReference type="InterPro" id="IPR015365">
    <property type="entry name" value="Elong-fact-P_C"/>
</dbReference>
<dbReference type="RefSeq" id="WP_026849718.1">
    <property type="nucleotide sequence ID" value="NZ_CP011454.1"/>
</dbReference>
<dbReference type="HAMAP" id="MF_00141">
    <property type="entry name" value="EF_P"/>
    <property type="match status" value="1"/>
</dbReference>
<accession>A0A143BJF2</accession>
<dbReference type="Gene3D" id="2.40.50.140">
    <property type="entry name" value="Nucleic acid-binding proteins"/>
    <property type="match status" value="2"/>
</dbReference>
<dbReference type="InterPro" id="IPR013852">
    <property type="entry name" value="Transl_elong_P/YeiP_CS"/>
</dbReference>
<evidence type="ECO:0000259" key="11">
    <source>
        <dbReference type="SMART" id="SM01185"/>
    </source>
</evidence>
<dbReference type="FunFam" id="2.40.50.140:FF:000004">
    <property type="entry name" value="Elongation factor P"/>
    <property type="match status" value="1"/>
</dbReference>
<evidence type="ECO:0000256" key="9">
    <source>
        <dbReference type="RuleBase" id="RU004389"/>
    </source>
</evidence>
<comment type="pathway">
    <text evidence="2 7">Protein biosynthesis; polypeptide chain elongation.</text>
</comment>
<evidence type="ECO:0000256" key="6">
    <source>
        <dbReference type="ARBA" id="ARBA00022917"/>
    </source>
</evidence>
<dbReference type="GO" id="GO:0003746">
    <property type="term" value="F:translation elongation factor activity"/>
    <property type="evidence" value="ECO:0007669"/>
    <property type="project" value="UniProtKB-UniRule"/>
</dbReference>
<keyword evidence="13" id="KW-1185">Reference proteome</keyword>
<dbReference type="EMBL" id="CP011454">
    <property type="protein sequence ID" value="AMW05197.1"/>
    <property type="molecule type" value="Genomic_DNA"/>
</dbReference>
<reference evidence="12 13" key="1">
    <citation type="journal article" date="2014" name="Proc. Natl. Acad. Sci. U.S.A.">
        <title>Functional type 2 photosynthetic reaction centers found in the rare bacterial phylum Gemmatimonadetes.</title>
        <authorList>
            <person name="Zeng Y."/>
            <person name="Feng F."/>
            <person name="Medova H."/>
            <person name="Dean J."/>
            <person name="Koblizek M."/>
        </authorList>
    </citation>
    <scope>NUCLEOTIDE SEQUENCE [LARGE SCALE GENOMIC DNA]</scope>
    <source>
        <strain evidence="12 13">AP64</strain>
    </source>
</reference>
<dbReference type="InterPro" id="IPR001059">
    <property type="entry name" value="Transl_elong_P/YeiP_cen"/>
</dbReference>
<evidence type="ECO:0000313" key="12">
    <source>
        <dbReference type="EMBL" id="AMW05197.1"/>
    </source>
</evidence>
<dbReference type="GO" id="GO:0005829">
    <property type="term" value="C:cytosol"/>
    <property type="evidence" value="ECO:0007669"/>
    <property type="project" value="UniProtKB-ARBA"/>
</dbReference>
<dbReference type="KEGG" id="gph:GEMMAAP_11000"/>
<keyword evidence="5 7" id="KW-0251">Elongation factor</keyword>
<evidence type="ECO:0000256" key="2">
    <source>
        <dbReference type="ARBA" id="ARBA00004815"/>
    </source>
</evidence>
<dbReference type="Gene3D" id="2.30.30.30">
    <property type="match status" value="1"/>
</dbReference>
<keyword evidence="4 7" id="KW-0963">Cytoplasm</keyword>
<dbReference type="InterPro" id="IPR013185">
    <property type="entry name" value="Transl_elong_KOW-like"/>
</dbReference>
<dbReference type="PIRSF" id="PIRSF005901">
    <property type="entry name" value="EF-P"/>
    <property type="match status" value="1"/>
</dbReference>
<evidence type="ECO:0000256" key="3">
    <source>
        <dbReference type="ARBA" id="ARBA00009479"/>
    </source>
</evidence>
<evidence type="ECO:0000256" key="4">
    <source>
        <dbReference type="ARBA" id="ARBA00022490"/>
    </source>
</evidence>
<dbReference type="InterPro" id="IPR014722">
    <property type="entry name" value="Rib_uL2_dom2"/>
</dbReference>
<comment type="similarity">
    <text evidence="3 7 9">Belongs to the elongation factor P family.</text>
</comment>
<dbReference type="FunFam" id="2.30.30.30:FF:000003">
    <property type="entry name" value="Elongation factor P"/>
    <property type="match status" value="1"/>
</dbReference>
<evidence type="ECO:0000256" key="1">
    <source>
        <dbReference type="ARBA" id="ARBA00004496"/>
    </source>
</evidence>
<dbReference type="Pfam" id="PF09285">
    <property type="entry name" value="Elong-fact-P_C"/>
    <property type="match status" value="1"/>
</dbReference>
<gene>
    <name evidence="7" type="primary">efp</name>
    <name evidence="12" type="ORF">GEMMAAP_11000</name>
</gene>
<dbReference type="NCBIfam" id="NF001810">
    <property type="entry name" value="PRK00529.1"/>
    <property type="match status" value="1"/>
</dbReference>
<dbReference type="InterPro" id="IPR008991">
    <property type="entry name" value="Translation_prot_SH3-like_sf"/>
</dbReference>
<evidence type="ECO:0000256" key="7">
    <source>
        <dbReference type="HAMAP-Rule" id="MF_00141"/>
    </source>
</evidence>
<dbReference type="GO" id="GO:0043043">
    <property type="term" value="P:peptide biosynthetic process"/>
    <property type="evidence" value="ECO:0007669"/>
    <property type="project" value="InterPro"/>
</dbReference>
<sequence length="188" mass="21140">MAFSATQIRRGMVLVFEGDPCRVVEFRHHTPGNLRAMVQAKLKNLRTGSNFEHRFRAADTIVKADMETHELEFMYQGGDSYHFMNAENYDQIELDEESLGDSAPWMQSGLKILAEYYNGRPIGIQLPNSMVFEIVDTAPVVRGATKTASSKPAKLENGVVVNVPEFVEQGTRVRVNPNTGEYLDRAKD</sequence>
<keyword evidence="6 7" id="KW-0648">Protein biosynthesis</keyword>
<dbReference type="PANTHER" id="PTHR30053:SF14">
    <property type="entry name" value="TRANSLATION ELONGATION FACTOR KOW-LIKE DOMAIN-CONTAINING PROTEIN"/>
    <property type="match status" value="1"/>
</dbReference>
<dbReference type="AlphaFoldDB" id="A0A143BJF2"/>
<reference evidence="12 13" key="2">
    <citation type="journal article" date="2016" name="Environ. Microbiol. Rep.">
        <title>Metagenomic evidence for the presence of phototrophic Gemmatimonadetes bacteria in diverse environments.</title>
        <authorList>
            <person name="Zeng Y."/>
            <person name="Baumbach J."/>
            <person name="Barbosa E.G."/>
            <person name="Azevedo V."/>
            <person name="Zhang C."/>
            <person name="Koblizek M."/>
        </authorList>
    </citation>
    <scope>NUCLEOTIDE SEQUENCE [LARGE SCALE GENOMIC DNA]</scope>
    <source>
        <strain evidence="12 13">AP64</strain>
    </source>
</reference>
<proteinExistence type="inferred from homology"/>
<dbReference type="CDD" id="cd05794">
    <property type="entry name" value="S1_EF-P_repeat_2"/>
    <property type="match status" value="1"/>
</dbReference>
<dbReference type="InterPro" id="IPR012340">
    <property type="entry name" value="NA-bd_OB-fold"/>
</dbReference>
<dbReference type="PANTHER" id="PTHR30053">
    <property type="entry name" value="ELONGATION FACTOR P"/>
    <property type="match status" value="1"/>
</dbReference>
<dbReference type="PROSITE" id="PS01275">
    <property type="entry name" value="EFP"/>
    <property type="match status" value="1"/>
</dbReference>
<comment type="function">
    <text evidence="7">Involved in peptide bond synthesis. Stimulates efficient translation and peptide-bond synthesis on native or reconstituted 70S ribosomes in vitro. Probably functions indirectly by altering the affinity of the ribosome for aminoacyl-tRNA, thus increasing their reactivity as acceptors for peptidyl transferase.</text>
</comment>
<dbReference type="SUPFAM" id="SSF50104">
    <property type="entry name" value="Translation proteins SH3-like domain"/>
    <property type="match status" value="1"/>
</dbReference>
<evidence type="ECO:0000256" key="5">
    <source>
        <dbReference type="ARBA" id="ARBA00022768"/>
    </source>
</evidence>
<feature type="domain" description="Elongation factor P C-terminal" evidence="10">
    <location>
        <begin position="130"/>
        <end position="185"/>
    </location>
</feature>
<dbReference type="SMART" id="SM00841">
    <property type="entry name" value="Elong-fact-P_C"/>
    <property type="match status" value="1"/>
</dbReference>
<evidence type="ECO:0000256" key="8">
    <source>
        <dbReference type="NCBIfam" id="TIGR00038"/>
    </source>
</evidence>
<dbReference type="CDD" id="cd04470">
    <property type="entry name" value="S1_EF-P_repeat_1"/>
    <property type="match status" value="1"/>
</dbReference>
<dbReference type="InterPro" id="IPR020599">
    <property type="entry name" value="Transl_elong_fac_P/YeiP"/>
</dbReference>
<dbReference type="SUPFAM" id="SSF50249">
    <property type="entry name" value="Nucleic acid-binding proteins"/>
    <property type="match status" value="2"/>
</dbReference>
<dbReference type="Proteomes" id="UP000076404">
    <property type="component" value="Chromosome"/>
</dbReference>
<evidence type="ECO:0000313" key="13">
    <source>
        <dbReference type="Proteomes" id="UP000076404"/>
    </source>
</evidence>
<name>A0A143BJF2_9BACT</name>
<dbReference type="FunFam" id="2.40.50.140:FF:000009">
    <property type="entry name" value="Elongation factor P"/>
    <property type="match status" value="1"/>
</dbReference>